<evidence type="ECO:0000256" key="1">
    <source>
        <dbReference type="SAM" id="SignalP"/>
    </source>
</evidence>
<feature type="chain" id="PRO_5046355315" description="Cellulose biosynthesis protein BcsS" evidence="1">
    <location>
        <begin position="22"/>
        <end position="238"/>
    </location>
</feature>
<comment type="caution">
    <text evidence="2">The sequence shown here is derived from an EMBL/GenBank/DDBJ whole genome shotgun (WGS) entry which is preliminary data.</text>
</comment>
<dbReference type="RefSeq" id="WP_310332138.1">
    <property type="nucleotide sequence ID" value="NZ_JAVDXV010000009.1"/>
</dbReference>
<protein>
    <recommendedName>
        <fullName evidence="4">Cellulose biosynthesis protein BcsS</fullName>
    </recommendedName>
</protein>
<name>A0ABU2ADD0_9BURK</name>
<accession>A0ABU2ADD0</accession>
<proteinExistence type="predicted"/>
<dbReference type="EMBL" id="JAVDXV010000009">
    <property type="protein sequence ID" value="MDR7335207.1"/>
    <property type="molecule type" value="Genomic_DNA"/>
</dbReference>
<organism evidence="2 3">
    <name type="scientific">Roseateles asaccharophilus</name>
    <dbReference type="NCBI Taxonomy" id="582607"/>
    <lineage>
        <taxon>Bacteria</taxon>
        <taxon>Pseudomonadati</taxon>
        <taxon>Pseudomonadota</taxon>
        <taxon>Betaproteobacteria</taxon>
        <taxon>Burkholderiales</taxon>
        <taxon>Sphaerotilaceae</taxon>
        <taxon>Roseateles</taxon>
    </lineage>
</organism>
<feature type="signal peptide" evidence="1">
    <location>
        <begin position="1"/>
        <end position="21"/>
    </location>
</feature>
<sequence length="238" mass="27402">MKSRASIWIWLAAGNALPALADPGYYVVTPYDQAGRVGTELRYWTVKANDEPAQLWPELGLSWGVNTRWTTRLLASWIGTGRSDMKLSSWNWQNVVLLTQGEKPYDLGVHMQLIRNRGESTALELGPLWQTDLGRLKLNANVFWEYDDRRRQTRLKYQWRSLYRVAPGWRLGVQGFGEVGKWNDWLPSERQSHRAGPALLATLWDEGPDTVTLNTAFLFGKTYGSRGDMFTLQLQWLR</sequence>
<evidence type="ECO:0008006" key="4">
    <source>
        <dbReference type="Google" id="ProtNLM"/>
    </source>
</evidence>
<dbReference type="Proteomes" id="UP001180825">
    <property type="component" value="Unassembled WGS sequence"/>
</dbReference>
<reference evidence="2 3" key="1">
    <citation type="submission" date="2023-07" db="EMBL/GenBank/DDBJ databases">
        <title>Sorghum-associated microbial communities from plants grown in Nebraska, USA.</title>
        <authorList>
            <person name="Schachtman D."/>
        </authorList>
    </citation>
    <scope>NUCLEOTIDE SEQUENCE [LARGE SCALE GENOMIC DNA]</scope>
    <source>
        <strain evidence="2 3">BE316</strain>
    </source>
</reference>
<keyword evidence="1" id="KW-0732">Signal</keyword>
<keyword evidence="3" id="KW-1185">Reference proteome</keyword>
<evidence type="ECO:0000313" key="3">
    <source>
        <dbReference type="Proteomes" id="UP001180825"/>
    </source>
</evidence>
<evidence type="ECO:0000313" key="2">
    <source>
        <dbReference type="EMBL" id="MDR7335207.1"/>
    </source>
</evidence>
<gene>
    <name evidence="2" type="ORF">J2X21_004372</name>
</gene>